<dbReference type="Pfam" id="PF04471">
    <property type="entry name" value="Mrr_cat"/>
    <property type="match status" value="1"/>
</dbReference>
<dbReference type="OrthoDB" id="9803736at2"/>
<dbReference type="InterPro" id="IPR011335">
    <property type="entry name" value="Restrct_endonuc-II-like"/>
</dbReference>
<dbReference type="Proteomes" id="UP000305546">
    <property type="component" value="Unassembled WGS sequence"/>
</dbReference>
<dbReference type="AlphaFoldDB" id="A0A5C4LQK7"/>
<keyword evidence="3" id="KW-1185">Reference proteome</keyword>
<dbReference type="PANTHER" id="PTHR30015:SF7">
    <property type="entry name" value="TYPE IV METHYL-DIRECTED RESTRICTION ENZYME ECOKMRR"/>
    <property type="match status" value="1"/>
</dbReference>
<accession>A0A5C4LQK7</accession>
<dbReference type="EMBL" id="VDFW01000050">
    <property type="protein sequence ID" value="TNC19409.1"/>
    <property type="molecule type" value="Genomic_DNA"/>
</dbReference>
<keyword evidence="2" id="KW-0255">Endonuclease</keyword>
<dbReference type="InterPro" id="IPR007560">
    <property type="entry name" value="Restrct_endonuc_IV_Mrr"/>
</dbReference>
<reference evidence="2 3" key="1">
    <citation type="submission" date="2019-06" db="EMBL/GenBank/DDBJ databases">
        <title>Amycolatopsis alkalitolerans sp. nov., isolated from Gastrodia elata Blume.</title>
        <authorList>
            <person name="Narsing Rao M.P."/>
            <person name="Li W.J."/>
        </authorList>
    </citation>
    <scope>NUCLEOTIDE SEQUENCE [LARGE SCALE GENOMIC DNA]</scope>
    <source>
        <strain evidence="2 3">SYSUP0005</strain>
    </source>
</reference>
<dbReference type="GO" id="GO:0015666">
    <property type="term" value="F:restriction endodeoxyribonuclease activity"/>
    <property type="evidence" value="ECO:0007669"/>
    <property type="project" value="TreeGrafter"/>
</dbReference>
<feature type="domain" description="Restriction endonuclease type IV Mrr" evidence="1">
    <location>
        <begin position="213"/>
        <end position="319"/>
    </location>
</feature>
<keyword evidence="2" id="KW-0540">Nuclease</keyword>
<evidence type="ECO:0000313" key="2">
    <source>
        <dbReference type="EMBL" id="TNC19409.1"/>
    </source>
</evidence>
<proteinExistence type="predicted"/>
<dbReference type="InterPro" id="IPR052906">
    <property type="entry name" value="Type_IV_Methyl-Rstrct_Enzyme"/>
</dbReference>
<dbReference type="RefSeq" id="WP_139100593.1">
    <property type="nucleotide sequence ID" value="NZ_VDFW01000050.1"/>
</dbReference>
<dbReference type="GO" id="GO:0009307">
    <property type="term" value="P:DNA restriction-modification system"/>
    <property type="evidence" value="ECO:0007669"/>
    <property type="project" value="InterPro"/>
</dbReference>
<evidence type="ECO:0000313" key="3">
    <source>
        <dbReference type="Proteomes" id="UP000305546"/>
    </source>
</evidence>
<keyword evidence="2" id="KW-0378">Hydrolase</keyword>
<protein>
    <submittedName>
        <fullName evidence="2">Restriction endonuclease</fullName>
    </submittedName>
</protein>
<dbReference type="PANTHER" id="PTHR30015">
    <property type="entry name" value="MRR RESTRICTION SYSTEM PROTEIN"/>
    <property type="match status" value="1"/>
</dbReference>
<dbReference type="SUPFAM" id="SSF52980">
    <property type="entry name" value="Restriction endonuclease-like"/>
    <property type="match status" value="1"/>
</dbReference>
<organism evidence="2 3">
    <name type="scientific">Amycolatopsis alkalitolerans</name>
    <dbReference type="NCBI Taxonomy" id="2547244"/>
    <lineage>
        <taxon>Bacteria</taxon>
        <taxon>Bacillati</taxon>
        <taxon>Actinomycetota</taxon>
        <taxon>Actinomycetes</taxon>
        <taxon>Pseudonocardiales</taxon>
        <taxon>Pseudonocardiaceae</taxon>
        <taxon>Amycolatopsis</taxon>
    </lineage>
</organism>
<evidence type="ECO:0000259" key="1">
    <source>
        <dbReference type="Pfam" id="PF04471"/>
    </source>
</evidence>
<sequence>MNINSTVVGLTDELSDYVGLKSGLIVTSADVIRLLDRDLASTDESAWYYSPRDWLHEPAQRRVRIRAENLESLVMRLLYSVGALPSPLNQNQLIWAFAADNPEVVRTIPSFPDEAEFPLPVTPVVRLSWLLSAPMDPHEIPSELADLAHDFQRRSIVDLMFRTQRISWDGAVPLSELFDLGEVAKDVAASQESMPLIDQRFIDYLHAQQEDLSQMHWRQFELLVGEFFRRHGYHVTVTPPTRDGGVDVRAIRETGVAGPELVLVQAKRFSDNRQVGIETVKALWSDVNEAAATRGVVATTSTLAAGALAYCQARRYRLTAAERPMVEYWLRALATYPR</sequence>
<dbReference type="InterPro" id="IPR011856">
    <property type="entry name" value="tRNA_endonuc-like_dom_sf"/>
</dbReference>
<dbReference type="GO" id="GO:0003677">
    <property type="term" value="F:DNA binding"/>
    <property type="evidence" value="ECO:0007669"/>
    <property type="project" value="InterPro"/>
</dbReference>
<dbReference type="Gene3D" id="3.40.1350.10">
    <property type="match status" value="1"/>
</dbReference>
<name>A0A5C4LQK7_9PSEU</name>
<gene>
    <name evidence="2" type="ORF">FG385_32225</name>
</gene>
<comment type="caution">
    <text evidence="2">The sequence shown here is derived from an EMBL/GenBank/DDBJ whole genome shotgun (WGS) entry which is preliminary data.</text>
</comment>